<feature type="transmembrane region" description="Helical" evidence="1">
    <location>
        <begin position="47"/>
        <end position="67"/>
    </location>
</feature>
<reference evidence="2 3" key="1">
    <citation type="submission" date="2024-04" db="EMBL/GenBank/DDBJ databases">
        <authorList>
            <person name="Waldvogel A.-M."/>
            <person name="Schoenle A."/>
        </authorList>
    </citation>
    <scope>NUCLEOTIDE SEQUENCE [LARGE SCALE GENOMIC DNA]</scope>
</reference>
<name>A0AAV2J624_KNICA</name>
<keyword evidence="3" id="KW-1185">Reference proteome</keyword>
<keyword evidence="1" id="KW-0812">Transmembrane</keyword>
<evidence type="ECO:0000313" key="2">
    <source>
        <dbReference type="EMBL" id="CAL1571976.1"/>
    </source>
</evidence>
<keyword evidence="1" id="KW-1133">Transmembrane helix</keyword>
<sequence length="80" mass="9304">MFEPRNRGLRTEQCTCTRRSAVHAGDAQETVGHMFEVRALRIMDTHIYILSVMGARLTLFARLLWLLRLTEVGLYQQQLI</sequence>
<protein>
    <submittedName>
        <fullName evidence="2">Uncharacterized protein</fullName>
    </submittedName>
</protein>
<evidence type="ECO:0000256" key="1">
    <source>
        <dbReference type="SAM" id="Phobius"/>
    </source>
</evidence>
<evidence type="ECO:0000313" key="3">
    <source>
        <dbReference type="Proteomes" id="UP001497482"/>
    </source>
</evidence>
<dbReference type="AlphaFoldDB" id="A0AAV2J624"/>
<keyword evidence="1" id="KW-0472">Membrane</keyword>
<accession>A0AAV2J624</accession>
<gene>
    <name evidence="2" type="ORF">KC01_LOCUS4029</name>
</gene>
<dbReference type="Proteomes" id="UP001497482">
    <property type="component" value="Chromosome 10"/>
</dbReference>
<dbReference type="EMBL" id="OZ035832">
    <property type="protein sequence ID" value="CAL1571976.1"/>
    <property type="molecule type" value="Genomic_DNA"/>
</dbReference>
<proteinExistence type="predicted"/>
<organism evidence="2 3">
    <name type="scientific">Knipowitschia caucasica</name>
    <name type="common">Caucasian dwarf goby</name>
    <name type="synonym">Pomatoschistus caucasicus</name>
    <dbReference type="NCBI Taxonomy" id="637954"/>
    <lineage>
        <taxon>Eukaryota</taxon>
        <taxon>Metazoa</taxon>
        <taxon>Chordata</taxon>
        <taxon>Craniata</taxon>
        <taxon>Vertebrata</taxon>
        <taxon>Euteleostomi</taxon>
        <taxon>Actinopterygii</taxon>
        <taxon>Neopterygii</taxon>
        <taxon>Teleostei</taxon>
        <taxon>Neoteleostei</taxon>
        <taxon>Acanthomorphata</taxon>
        <taxon>Gobiaria</taxon>
        <taxon>Gobiiformes</taxon>
        <taxon>Gobioidei</taxon>
        <taxon>Gobiidae</taxon>
        <taxon>Gobiinae</taxon>
        <taxon>Knipowitschia</taxon>
    </lineage>
</organism>